<feature type="region of interest" description="Disordered" evidence="1">
    <location>
        <begin position="168"/>
        <end position="196"/>
    </location>
</feature>
<dbReference type="AlphaFoldDB" id="A0A212KLZ5"/>
<accession>A0A212KLZ5</accession>
<name>A0A212KLZ5_9PROT</name>
<proteinExistence type="predicted"/>
<feature type="compositionally biased region" description="Basic and acidic residues" evidence="1">
    <location>
        <begin position="168"/>
        <end position="184"/>
    </location>
</feature>
<protein>
    <submittedName>
        <fullName evidence="2">Uncharacterized protein</fullName>
    </submittedName>
</protein>
<sequence length="196" mass="21753">MSEMLKAKVEKYLVCPVEARWGAIASAAERQAYVEDAVIDLGRVEGEVITAALHKVRQGWKYPRRPAVADFAAAAKEILADRPKNRTDGENAQARANRVNDEAFRYAAALIWDTPEGRTAIAGGYAREMREWVRVEAAQQAYAGGPINVRIPAAQVAEWKARAEMAERLRDAPRPKEPIRRVGEFAKQPRASEAAE</sequence>
<dbReference type="EMBL" id="FLUO01000003">
    <property type="protein sequence ID" value="SBW12678.1"/>
    <property type="molecule type" value="Genomic_DNA"/>
</dbReference>
<organism evidence="2">
    <name type="scientific">uncultured Alphaproteobacteria bacterium</name>
    <dbReference type="NCBI Taxonomy" id="91750"/>
    <lineage>
        <taxon>Bacteria</taxon>
        <taxon>Pseudomonadati</taxon>
        <taxon>Pseudomonadota</taxon>
        <taxon>Alphaproteobacteria</taxon>
        <taxon>environmental samples</taxon>
    </lineage>
</organism>
<reference evidence="2" key="1">
    <citation type="submission" date="2016-04" db="EMBL/GenBank/DDBJ databases">
        <authorList>
            <person name="Evans L.H."/>
            <person name="Alamgir A."/>
            <person name="Owens N."/>
            <person name="Weber N.D."/>
            <person name="Virtaneva K."/>
            <person name="Barbian K."/>
            <person name="Babar A."/>
            <person name="Rosenke K."/>
        </authorList>
    </citation>
    <scope>NUCLEOTIDE SEQUENCE</scope>
    <source>
        <strain evidence="2">86</strain>
    </source>
</reference>
<gene>
    <name evidence="2" type="ORF">KL86APRO_30169</name>
</gene>
<evidence type="ECO:0000313" key="2">
    <source>
        <dbReference type="EMBL" id="SBW12678.1"/>
    </source>
</evidence>
<evidence type="ECO:0000256" key="1">
    <source>
        <dbReference type="SAM" id="MobiDB-lite"/>
    </source>
</evidence>